<feature type="transmembrane region" description="Helical" evidence="8">
    <location>
        <begin position="305"/>
        <end position="323"/>
    </location>
</feature>
<dbReference type="eggNOG" id="ENOG502Z9GU">
    <property type="taxonomic scope" value="Bacteria"/>
</dbReference>
<accession>A9WRM3</accession>
<feature type="transmembrane region" description="Helical" evidence="8">
    <location>
        <begin position="343"/>
        <end position="362"/>
    </location>
</feature>
<feature type="transmembrane region" description="Helical" evidence="8">
    <location>
        <begin position="401"/>
        <end position="427"/>
    </location>
</feature>
<name>A9WRM3_RENSM</name>
<organism evidence="9 10">
    <name type="scientific">Renibacterium salmoninarum (strain ATCC 33209 / DSM 20767 / JCM 11484 / NBRC 15589 / NCIMB 2235)</name>
    <dbReference type="NCBI Taxonomy" id="288705"/>
    <lineage>
        <taxon>Bacteria</taxon>
        <taxon>Bacillati</taxon>
        <taxon>Actinomycetota</taxon>
        <taxon>Actinomycetes</taxon>
        <taxon>Micrococcales</taxon>
        <taxon>Micrococcaceae</taxon>
        <taxon>Renibacterium</taxon>
    </lineage>
</organism>
<sequence length="510" mass="55671">MMTTQRNAVARGDDADQQLVATWKPLTAGFVGAILLMIGSLGIGWLGSSSVLWQSPILIWFRTEQSGVLLAICCLAVGGLLLFRSWLRLGQYAKTWPPASGRLVRWVIVLWGLPMMLAIPLSSRDVYAYIARGRLVQAGVDPYLNGISSVPNWLGLGTDRFWAEAPTPYGPVFLWIEQAVVAVSGGSPELAILLFRVVSALGILLCAFYVVRLAELHGVNPNRALWLAVANPLMLINFIAAGHNDGLMIGLALAGLYYAATKRGVLGIVLISLSIAVKPITVILLPFAGLLWAGKQTSWLRKLSFWFFTAMISLALLTLMGWLNGFGFGWIKGLSAPGSASIWYAPMGAFCYLVMAVVSSLGGDGWAATHLFWDAAKVLAVLLAIWLMFRGNYQHIVRRLALAFAGIVFLLPMVQSWYVAWLIPLFAVTGIRDGWQTKLLYFVLAFFAVYLVSDQLSIYPYLGQNGGWLSIGNALIPAGLIGAVAAIYIMLIDLKARGLFLPRFRSKELS</sequence>
<dbReference type="Pfam" id="PF26314">
    <property type="entry name" value="MptA_B_family"/>
    <property type="match status" value="1"/>
</dbReference>
<dbReference type="GO" id="GO:0016757">
    <property type="term" value="F:glycosyltransferase activity"/>
    <property type="evidence" value="ECO:0007669"/>
    <property type="project" value="UniProtKB-KW"/>
</dbReference>
<gene>
    <name evidence="9" type="ordered locus">RSal33209_2580</name>
</gene>
<keyword evidence="10" id="KW-1185">Reference proteome</keyword>
<feature type="transmembrane region" description="Helical" evidence="8">
    <location>
        <begin position="264"/>
        <end position="293"/>
    </location>
</feature>
<evidence type="ECO:0000313" key="10">
    <source>
        <dbReference type="Proteomes" id="UP000002007"/>
    </source>
</evidence>
<dbReference type="AlphaFoldDB" id="A9WRM3"/>
<comment type="subcellular location">
    <subcellularLocation>
        <location evidence="1">Membrane</location>
        <topology evidence="1">Multi-pass membrane protein</topology>
    </subcellularLocation>
</comment>
<evidence type="ECO:0000256" key="4">
    <source>
        <dbReference type="ARBA" id="ARBA00022692"/>
    </source>
</evidence>
<feature type="transmembrane region" description="Helical" evidence="8">
    <location>
        <begin position="26"/>
        <end position="46"/>
    </location>
</feature>
<evidence type="ECO:0000256" key="3">
    <source>
        <dbReference type="ARBA" id="ARBA00022679"/>
    </source>
</evidence>
<reference evidence="10" key="1">
    <citation type="journal article" date="2008" name="J. Bacteriol.">
        <title>Genome sequence of the fish pathogen Renibacterium salmoninarum suggests reductive evolution away from an environmental Arthrobacter ancestor.</title>
        <authorList>
            <person name="Wiens G.D."/>
            <person name="Rockey D.D."/>
            <person name="Wu Z."/>
            <person name="Chang J."/>
            <person name="Levy R."/>
            <person name="Crane S."/>
            <person name="Chen D.S."/>
            <person name="Capri G.R."/>
            <person name="Burnett J.R."/>
            <person name="Sudheesh P.S."/>
            <person name="Schipma M.J."/>
            <person name="Burd H."/>
            <person name="Bhattacharyya A."/>
            <person name="Rhodes L.D."/>
            <person name="Kaul R."/>
            <person name="Strom M.S."/>
        </authorList>
    </citation>
    <scope>NUCLEOTIDE SEQUENCE [LARGE SCALE GENOMIC DNA]</scope>
    <source>
        <strain evidence="10">ATCC 33209 / DSM 20767 / JCM 11484 / NBRC 15589 / NCIMB 2235</strain>
    </source>
</reference>
<keyword evidence="6 8" id="KW-0472">Membrane</keyword>
<dbReference type="InterPro" id="IPR049829">
    <property type="entry name" value="MptA/B-like"/>
</dbReference>
<dbReference type="Proteomes" id="UP000002007">
    <property type="component" value="Chromosome"/>
</dbReference>
<feature type="transmembrane region" description="Helical" evidence="8">
    <location>
        <begin position="103"/>
        <end position="121"/>
    </location>
</feature>
<keyword evidence="5 8" id="KW-1133">Transmembrane helix</keyword>
<dbReference type="HOGENOM" id="CLU_023913_1_0_11"/>
<dbReference type="EMBL" id="CP000910">
    <property type="protein sequence ID" value="ABY24305.1"/>
    <property type="molecule type" value="Genomic_DNA"/>
</dbReference>
<proteinExistence type="inferred from homology"/>
<feature type="transmembrane region" description="Helical" evidence="8">
    <location>
        <begin position="474"/>
        <end position="494"/>
    </location>
</feature>
<feature type="transmembrane region" description="Helical" evidence="8">
    <location>
        <begin position="439"/>
        <end position="462"/>
    </location>
</feature>
<keyword evidence="4 8" id="KW-0812">Transmembrane</keyword>
<evidence type="ECO:0000256" key="7">
    <source>
        <dbReference type="ARBA" id="ARBA00043987"/>
    </source>
</evidence>
<evidence type="ECO:0000256" key="5">
    <source>
        <dbReference type="ARBA" id="ARBA00022989"/>
    </source>
</evidence>
<keyword evidence="2" id="KW-0328">Glycosyltransferase</keyword>
<evidence type="ECO:0000256" key="1">
    <source>
        <dbReference type="ARBA" id="ARBA00004141"/>
    </source>
</evidence>
<keyword evidence="3" id="KW-0808">Transferase</keyword>
<evidence type="ECO:0000313" key="9">
    <source>
        <dbReference type="EMBL" id="ABY24305.1"/>
    </source>
</evidence>
<dbReference type="STRING" id="288705.RSal33209_2580"/>
<dbReference type="GO" id="GO:0016020">
    <property type="term" value="C:membrane"/>
    <property type="evidence" value="ECO:0007669"/>
    <property type="project" value="UniProtKB-SubCell"/>
</dbReference>
<dbReference type="NCBIfam" id="NF038066">
    <property type="entry name" value="MptB"/>
    <property type="match status" value="1"/>
</dbReference>
<evidence type="ECO:0000256" key="6">
    <source>
        <dbReference type="ARBA" id="ARBA00023136"/>
    </source>
</evidence>
<evidence type="ECO:0000256" key="2">
    <source>
        <dbReference type="ARBA" id="ARBA00022676"/>
    </source>
</evidence>
<feature type="transmembrane region" description="Helical" evidence="8">
    <location>
        <begin position="66"/>
        <end position="83"/>
    </location>
</feature>
<comment type="similarity">
    <text evidence="7">Belongs to the MptA/B family.</text>
</comment>
<evidence type="ECO:0000256" key="8">
    <source>
        <dbReference type="SAM" id="Phobius"/>
    </source>
</evidence>
<protein>
    <submittedName>
        <fullName evidence="9">Hypothetical membrane spanning protein</fullName>
    </submittedName>
</protein>
<dbReference type="KEGG" id="rsa:RSal33209_2580"/>
<feature type="transmembrane region" description="Helical" evidence="8">
    <location>
        <begin position="190"/>
        <end position="211"/>
    </location>
</feature>
<feature type="transmembrane region" description="Helical" evidence="8">
    <location>
        <begin position="371"/>
        <end position="389"/>
    </location>
</feature>